<dbReference type="EMBL" id="BAAAJE010000030">
    <property type="protein sequence ID" value="GAA1162746.1"/>
    <property type="molecule type" value="Genomic_DNA"/>
</dbReference>
<accession>A0ABP4F9S0</accession>
<name>A0ABP4F9S0_9ACTN</name>
<sequence length="147" mass="16092">MAGMTTRNNSGFTDAERAAMKARAEELKAEGKKGARKADDLEALLAKVAEMPDDERVMAERIHAIVSRVAPQLDPKTWYGMPAWARDGKVVCFFKPASKFGARYSNFGFNDAAHLDDGQMWPTEYALLAIGDAEAERIEQLVAQAAG</sequence>
<protein>
    <submittedName>
        <fullName evidence="1">DUF1801 domain-containing protein</fullName>
    </submittedName>
</protein>
<comment type="caution">
    <text evidence="1">The sequence shown here is derived from an EMBL/GenBank/DDBJ whole genome shotgun (WGS) entry which is preliminary data.</text>
</comment>
<gene>
    <name evidence="1" type="ORF">GCM10009606_45730</name>
</gene>
<proteinExistence type="predicted"/>
<evidence type="ECO:0000313" key="1">
    <source>
        <dbReference type="EMBL" id="GAA1162746.1"/>
    </source>
</evidence>
<reference evidence="2" key="1">
    <citation type="journal article" date="2019" name="Int. J. Syst. Evol. Microbiol.">
        <title>The Global Catalogue of Microorganisms (GCM) 10K type strain sequencing project: providing services to taxonomists for standard genome sequencing and annotation.</title>
        <authorList>
            <consortium name="The Broad Institute Genomics Platform"/>
            <consortium name="The Broad Institute Genome Sequencing Center for Infectious Disease"/>
            <person name="Wu L."/>
            <person name="Ma J."/>
        </authorList>
    </citation>
    <scope>NUCLEOTIDE SEQUENCE [LARGE SCALE GENOMIC DNA]</scope>
    <source>
        <strain evidence="2">JCM 11813</strain>
    </source>
</reference>
<evidence type="ECO:0000313" key="2">
    <source>
        <dbReference type="Proteomes" id="UP001499979"/>
    </source>
</evidence>
<dbReference type="Gene3D" id="3.90.1150.200">
    <property type="match status" value="1"/>
</dbReference>
<dbReference type="Proteomes" id="UP001499979">
    <property type="component" value="Unassembled WGS sequence"/>
</dbReference>
<organism evidence="1 2">
    <name type="scientific">Nocardioides aquiterrae</name>
    <dbReference type="NCBI Taxonomy" id="203799"/>
    <lineage>
        <taxon>Bacteria</taxon>
        <taxon>Bacillati</taxon>
        <taxon>Actinomycetota</taxon>
        <taxon>Actinomycetes</taxon>
        <taxon>Propionibacteriales</taxon>
        <taxon>Nocardioidaceae</taxon>
        <taxon>Nocardioides</taxon>
    </lineage>
</organism>
<dbReference type="SUPFAM" id="SSF159888">
    <property type="entry name" value="YdhG-like"/>
    <property type="match status" value="1"/>
</dbReference>
<keyword evidence="2" id="KW-1185">Reference proteome</keyword>